<protein>
    <recommendedName>
        <fullName evidence="2">HNH nuclease domain-containing protein</fullName>
    </recommendedName>
</protein>
<accession>A0AAD6XUW9</accession>
<evidence type="ECO:0000259" key="2">
    <source>
        <dbReference type="Pfam" id="PF13391"/>
    </source>
</evidence>
<feature type="compositionally biased region" description="Low complexity" evidence="1">
    <location>
        <begin position="22"/>
        <end position="33"/>
    </location>
</feature>
<evidence type="ECO:0000313" key="3">
    <source>
        <dbReference type="EMBL" id="KAJ7089332.1"/>
    </source>
</evidence>
<sequence length="368" mass="41331">MPSTIDLFEEEEEASFDDRESLSSSEWVSASSRHSSRPYVTPDGRSQASSVDRRAKEKLATLSGGRVCIITRESAPEPSIEAAHLVPRSVREKLLTNLEFSCGLQWKQFHIDTTRNLVYIREDLHRSFDKNGWILLPDPGVLQSISQHMDDPQRRTYKQVLLRKQYTYRVIPLQLSRDNISVFRRVFGPSEDPQYETIDLVAPLTVESHINPFFAIANAGPKIESHSNLLPRPWRGHSNIAQLLLIWTQMKNVKPAQQWFANPYKGHGARRGGSRGGGRRGGRGGGRGSRDGGRGARDSEDGGNNLGDGDRDTRFSGDVDLPELDQDNQTHTTKSDILTHAAVRTMPVVDRTHFLTKWRGGVSELGRE</sequence>
<organism evidence="3 4">
    <name type="scientific">Mycena belliarum</name>
    <dbReference type="NCBI Taxonomy" id="1033014"/>
    <lineage>
        <taxon>Eukaryota</taxon>
        <taxon>Fungi</taxon>
        <taxon>Dikarya</taxon>
        <taxon>Basidiomycota</taxon>
        <taxon>Agaricomycotina</taxon>
        <taxon>Agaricomycetes</taxon>
        <taxon>Agaricomycetidae</taxon>
        <taxon>Agaricales</taxon>
        <taxon>Marasmiineae</taxon>
        <taxon>Mycenaceae</taxon>
        <taxon>Mycena</taxon>
    </lineage>
</organism>
<name>A0AAD6XUW9_9AGAR</name>
<evidence type="ECO:0000256" key="1">
    <source>
        <dbReference type="SAM" id="MobiDB-lite"/>
    </source>
</evidence>
<feature type="region of interest" description="Disordered" evidence="1">
    <location>
        <begin position="1"/>
        <end position="55"/>
    </location>
</feature>
<dbReference type="InterPro" id="IPR003615">
    <property type="entry name" value="HNH_nuc"/>
</dbReference>
<feature type="compositionally biased region" description="Polar residues" evidence="1">
    <location>
        <begin position="327"/>
        <end position="336"/>
    </location>
</feature>
<feature type="region of interest" description="Disordered" evidence="1">
    <location>
        <begin position="263"/>
        <end position="336"/>
    </location>
</feature>
<gene>
    <name evidence="3" type="ORF">B0H15DRAFT_840398</name>
</gene>
<evidence type="ECO:0000313" key="4">
    <source>
        <dbReference type="Proteomes" id="UP001222325"/>
    </source>
</evidence>
<feature type="compositionally biased region" description="Basic residues" evidence="1">
    <location>
        <begin position="267"/>
        <end position="282"/>
    </location>
</feature>
<feature type="compositionally biased region" description="Basic and acidic residues" evidence="1">
    <location>
        <begin position="288"/>
        <end position="300"/>
    </location>
</feature>
<dbReference type="AlphaFoldDB" id="A0AAD6XUW9"/>
<reference evidence="3" key="1">
    <citation type="submission" date="2023-03" db="EMBL/GenBank/DDBJ databases">
        <title>Massive genome expansion in bonnet fungi (Mycena s.s.) driven by repeated elements and novel gene families across ecological guilds.</title>
        <authorList>
            <consortium name="Lawrence Berkeley National Laboratory"/>
            <person name="Harder C.B."/>
            <person name="Miyauchi S."/>
            <person name="Viragh M."/>
            <person name="Kuo A."/>
            <person name="Thoen E."/>
            <person name="Andreopoulos B."/>
            <person name="Lu D."/>
            <person name="Skrede I."/>
            <person name="Drula E."/>
            <person name="Henrissat B."/>
            <person name="Morin E."/>
            <person name="Kohler A."/>
            <person name="Barry K."/>
            <person name="LaButti K."/>
            <person name="Morin E."/>
            <person name="Salamov A."/>
            <person name="Lipzen A."/>
            <person name="Mereny Z."/>
            <person name="Hegedus B."/>
            <person name="Baldrian P."/>
            <person name="Stursova M."/>
            <person name="Weitz H."/>
            <person name="Taylor A."/>
            <person name="Grigoriev I.V."/>
            <person name="Nagy L.G."/>
            <person name="Martin F."/>
            <person name="Kauserud H."/>
        </authorList>
    </citation>
    <scope>NUCLEOTIDE SEQUENCE</scope>
    <source>
        <strain evidence="3">CBHHK173m</strain>
    </source>
</reference>
<keyword evidence="4" id="KW-1185">Reference proteome</keyword>
<feature type="compositionally biased region" description="Basic and acidic residues" evidence="1">
    <location>
        <begin position="308"/>
        <end position="317"/>
    </location>
</feature>
<feature type="domain" description="HNH nuclease" evidence="2">
    <location>
        <begin position="68"/>
        <end position="131"/>
    </location>
</feature>
<comment type="caution">
    <text evidence="3">The sequence shown here is derived from an EMBL/GenBank/DDBJ whole genome shotgun (WGS) entry which is preliminary data.</text>
</comment>
<dbReference type="EMBL" id="JARJCN010000024">
    <property type="protein sequence ID" value="KAJ7089332.1"/>
    <property type="molecule type" value="Genomic_DNA"/>
</dbReference>
<dbReference type="Proteomes" id="UP001222325">
    <property type="component" value="Unassembled WGS sequence"/>
</dbReference>
<proteinExistence type="predicted"/>
<dbReference type="Pfam" id="PF13391">
    <property type="entry name" value="HNH_2"/>
    <property type="match status" value="1"/>
</dbReference>